<dbReference type="RefSeq" id="WP_163184317.1">
    <property type="nucleotide sequence ID" value="NZ_JAAFZF010000066.1"/>
</dbReference>
<dbReference type="PANTHER" id="PTHR10806:SF6">
    <property type="entry name" value="SIGNAL PEPTIDASE COMPLEX CATALYTIC SUBUNIT SEC11"/>
    <property type="match status" value="1"/>
</dbReference>
<evidence type="ECO:0000256" key="2">
    <source>
        <dbReference type="ARBA" id="ARBA00022692"/>
    </source>
</evidence>
<dbReference type="InterPro" id="IPR001733">
    <property type="entry name" value="Peptidase_S26B"/>
</dbReference>
<proteinExistence type="predicted"/>
<feature type="transmembrane region" description="Helical" evidence="6">
    <location>
        <begin position="12"/>
        <end position="30"/>
    </location>
</feature>
<dbReference type="EC" id="3.4.21.89" evidence="5"/>
<dbReference type="SUPFAM" id="SSF51306">
    <property type="entry name" value="LexA/Signal peptidase"/>
    <property type="match status" value="1"/>
</dbReference>
<evidence type="ECO:0000313" key="8">
    <source>
        <dbReference type="Proteomes" id="UP001162836"/>
    </source>
</evidence>
<comment type="caution">
    <text evidence="7">The sequence shown here is derived from an EMBL/GenBank/DDBJ whole genome shotgun (WGS) entry which is preliminary data.</text>
</comment>
<dbReference type="NCBIfam" id="TIGR02228">
    <property type="entry name" value="sigpep_I_arch"/>
    <property type="match status" value="1"/>
</dbReference>
<accession>A0ABS8QN81</accession>
<evidence type="ECO:0000256" key="6">
    <source>
        <dbReference type="SAM" id="Phobius"/>
    </source>
</evidence>
<dbReference type="InterPro" id="IPR019533">
    <property type="entry name" value="Peptidase_S26"/>
</dbReference>
<keyword evidence="4 6" id="KW-0472">Membrane</keyword>
<feature type="transmembrane region" description="Helical" evidence="6">
    <location>
        <begin position="152"/>
        <end position="172"/>
    </location>
</feature>
<keyword evidence="3 6" id="KW-1133">Transmembrane helix</keyword>
<dbReference type="NCBIfam" id="NF046067">
    <property type="entry name" value="SigPepSipWBacil"/>
    <property type="match status" value="1"/>
</dbReference>
<evidence type="ECO:0000256" key="4">
    <source>
        <dbReference type="ARBA" id="ARBA00023136"/>
    </source>
</evidence>
<evidence type="ECO:0000256" key="5">
    <source>
        <dbReference type="NCBIfam" id="TIGR02228"/>
    </source>
</evidence>
<reference evidence="7 8" key="1">
    <citation type="journal article" date="2023" name="Antonie Van Leeuwenhoek">
        <title>Unveiling the genomic potential of a novel thermostable glycoside hydrolases producing Neobacillus sedimentimangrovi UE25.</title>
        <authorList>
            <person name="Ejaz U."/>
            <person name="Saleem F."/>
            <person name="Rashid R."/>
            <person name="Hasan K.A."/>
            <person name="Syed M.N."/>
            <person name="Sohail M."/>
        </authorList>
    </citation>
    <scope>NUCLEOTIDE SEQUENCE [LARGE SCALE GENOMIC DNA]</scope>
    <source>
        <strain evidence="7 8">UE25</strain>
    </source>
</reference>
<keyword evidence="8" id="KW-1185">Reference proteome</keyword>
<keyword evidence="7" id="KW-0378">Hydrolase</keyword>
<keyword evidence="2 6" id="KW-0812">Transmembrane</keyword>
<dbReference type="EMBL" id="JAJODE010000067">
    <property type="protein sequence ID" value="MCD4840286.1"/>
    <property type="molecule type" value="Genomic_DNA"/>
</dbReference>
<name>A0ABS8QN81_9BACI</name>
<dbReference type="PANTHER" id="PTHR10806">
    <property type="entry name" value="SIGNAL PEPTIDASE COMPLEX CATALYTIC SUBUNIT SEC11"/>
    <property type="match status" value="1"/>
</dbReference>
<dbReference type="PRINTS" id="PR00728">
    <property type="entry name" value="SIGNALPTASE"/>
</dbReference>
<gene>
    <name evidence="7" type="ORF">LRS37_15790</name>
</gene>
<comment type="subcellular location">
    <subcellularLocation>
        <location evidence="1">Membrane</location>
    </subcellularLocation>
</comment>
<dbReference type="Proteomes" id="UP001162836">
    <property type="component" value="Unassembled WGS sequence"/>
</dbReference>
<evidence type="ECO:0000313" key="7">
    <source>
        <dbReference type="EMBL" id="MCD4840286.1"/>
    </source>
</evidence>
<dbReference type="InterPro" id="IPR036286">
    <property type="entry name" value="LexA/Signal_pep-like_sf"/>
</dbReference>
<protein>
    <recommendedName>
        <fullName evidence="5">Signal peptidase I</fullName>
        <ecNumber evidence="5">3.4.21.89</ecNumber>
    </recommendedName>
</protein>
<organism evidence="7 8">
    <name type="scientific">Neobacillus sedimentimangrovi</name>
    <dbReference type="NCBI Taxonomy" id="2699460"/>
    <lineage>
        <taxon>Bacteria</taxon>
        <taxon>Bacillati</taxon>
        <taxon>Bacillota</taxon>
        <taxon>Bacilli</taxon>
        <taxon>Bacillales</taxon>
        <taxon>Bacillaceae</taxon>
        <taxon>Neobacillus</taxon>
    </lineage>
</organism>
<dbReference type="CDD" id="cd06530">
    <property type="entry name" value="S26_SPase_I"/>
    <property type="match status" value="1"/>
</dbReference>
<evidence type="ECO:0000256" key="3">
    <source>
        <dbReference type="ARBA" id="ARBA00022989"/>
    </source>
</evidence>
<dbReference type="GO" id="GO:0009003">
    <property type="term" value="F:signal peptidase activity"/>
    <property type="evidence" value="ECO:0007669"/>
    <property type="project" value="UniProtKB-EC"/>
</dbReference>
<sequence length="189" mass="21084">MTVKKVWKITSNLLSIILFLLLIFMIFVVVSSKASGGEPNFLGYRLKTVLSGSMEPTFKTGSIITVKPLADTTKLKENDIISYLQQDQSVVTHRIIKVIKQDDQVMYQTKGDNNEDADTNLVLSQNVIGEYTGFTIPFIGYFMDFAKSNKGMATLLITPGVLLLIYSAYSIITGLRELDKTQKEAQRTA</sequence>
<evidence type="ECO:0000256" key="1">
    <source>
        <dbReference type="ARBA" id="ARBA00004370"/>
    </source>
</evidence>